<dbReference type="AlphaFoldDB" id="A0A074VZ76"/>
<proteinExistence type="predicted"/>
<dbReference type="HOGENOM" id="CLU_1927180_0_0_1"/>
<accession>A0A074VZ76</accession>
<organism evidence="1 2">
    <name type="scientific">Aureobasidium melanogenum (strain CBS 110374)</name>
    <name type="common">Aureobasidium pullulans var. melanogenum</name>
    <dbReference type="NCBI Taxonomy" id="1043003"/>
    <lineage>
        <taxon>Eukaryota</taxon>
        <taxon>Fungi</taxon>
        <taxon>Dikarya</taxon>
        <taxon>Ascomycota</taxon>
        <taxon>Pezizomycotina</taxon>
        <taxon>Dothideomycetes</taxon>
        <taxon>Dothideomycetidae</taxon>
        <taxon>Dothideales</taxon>
        <taxon>Saccotheciaceae</taxon>
        <taxon>Aureobasidium</taxon>
    </lineage>
</organism>
<sequence>MSQPVITVLMDEAALYTNIFHQTRLAGLLDSLRGVPASTEWYVAYELDNTNDLPQSLYMQMHALSNGLENTLTSDEYPDGKAIRQRSRTSRAIVNVQILPIPVHQLELWNTDLCNVYTLSIQLSLLAQKLP</sequence>
<dbReference type="EMBL" id="KL584832">
    <property type="protein sequence ID" value="KEQ63022.1"/>
    <property type="molecule type" value="Genomic_DNA"/>
</dbReference>
<keyword evidence="2" id="KW-1185">Reference proteome</keyword>
<reference evidence="1 2" key="1">
    <citation type="journal article" date="2014" name="BMC Genomics">
        <title>Genome sequencing of four Aureobasidium pullulans varieties: biotechnological potential, stress tolerance, and description of new species.</title>
        <authorList>
            <person name="Gostin Ar C."/>
            <person name="Ohm R.A."/>
            <person name="Kogej T."/>
            <person name="Sonjak S."/>
            <person name="Turk M."/>
            <person name="Zajc J."/>
            <person name="Zalar P."/>
            <person name="Grube M."/>
            <person name="Sun H."/>
            <person name="Han J."/>
            <person name="Sharma A."/>
            <person name="Chiniquy J."/>
            <person name="Ngan C.Y."/>
            <person name="Lipzen A."/>
            <person name="Barry K."/>
            <person name="Grigoriev I.V."/>
            <person name="Gunde-Cimerman N."/>
        </authorList>
    </citation>
    <scope>NUCLEOTIDE SEQUENCE [LARGE SCALE GENOMIC DNA]</scope>
    <source>
        <strain evidence="1 2">CBS 110374</strain>
    </source>
</reference>
<dbReference type="RefSeq" id="XP_040880045.1">
    <property type="nucleotide sequence ID" value="XM_041028036.1"/>
</dbReference>
<protein>
    <submittedName>
        <fullName evidence="1">Uncharacterized protein</fullName>
    </submittedName>
</protein>
<evidence type="ECO:0000313" key="1">
    <source>
        <dbReference type="EMBL" id="KEQ63022.1"/>
    </source>
</evidence>
<name>A0A074VZ76_AURM1</name>
<dbReference type="GeneID" id="63921409"/>
<gene>
    <name evidence="1" type="ORF">M437DRAFT_84067</name>
</gene>
<dbReference type="Proteomes" id="UP000030672">
    <property type="component" value="Unassembled WGS sequence"/>
</dbReference>
<evidence type="ECO:0000313" key="2">
    <source>
        <dbReference type="Proteomes" id="UP000030672"/>
    </source>
</evidence>